<dbReference type="OrthoDB" id="9810445at2"/>
<evidence type="ECO:0000256" key="1">
    <source>
        <dbReference type="SAM" id="MobiDB-lite"/>
    </source>
</evidence>
<dbReference type="RefSeq" id="WP_058031444.1">
    <property type="nucleotide sequence ID" value="NZ_CP013187.1"/>
</dbReference>
<name>A0A0S2K6T7_9GAMM</name>
<feature type="compositionally biased region" description="Basic residues" evidence="1">
    <location>
        <begin position="1"/>
        <end position="11"/>
    </location>
</feature>
<protein>
    <submittedName>
        <fullName evidence="2">Uncharacterized protein</fullName>
    </submittedName>
</protein>
<dbReference type="AlphaFoldDB" id="A0A0S2K6T7"/>
<keyword evidence="3" id="KW-1185">Reference proteome</keyword>
<accession>A0A0S2K6T7</accession>
<sequence>MKLKLNKKKMKTLSADSSNIPAEMTPQVAGGTQINSSYATYRCPPPPPIDGPSADGVTHCVANTCGAYTCGDIY</sequence>
<evidence type="ECO:0000313" key="2">
    <source>
        <dbReference type="EMBL" id="ALO43806.1"/>
    </source>
</evidence>
<feature type="region of interest" description="Disordered" evidence="1">
    <location>
        <begin position="1"/>
        <end position="29"/>
    </location>
</feature>
<proteinExistence type="predicted"/>
<gene>
    <name evidence="2" type="ORF">PP2015_3331</name>
</gene>
<reference evidence="2 3" key="1">
    <citation type="submission" date="2015-11" db="EMBL/GenBank/DDBJ databases">
        <authorList>
            <person name="Zhang Y."/>
            <person name="Guo Z."/>
        </authorList>
    </citation>
    <scope>NUCLEOTIDE SEQUENCE [LARGE SCALE GENOMIC DNA]</scope>
    <source>
        <strain evidence="2 3">KCTC 12086</strain>
    </source>
</reference>
<evidence type="ECO:0000313" key="3">
    <source>
        <dbReference type="Proteomes" id="UP000061457"/>
    </source>
</evidence>
<dbReference type="EMBL" id="CP013187">
    <property type="protein sequence ID" value="ALO43806.1"/>
    <property type="molecule type" value="Genomic_DNA"/>
</dbReference>
<organism evidence="2 3">
    <name type="scientific">Pseudoalteromonas phenolica</name>
    <dbReference type="NCBI Taxonomy" id="161398"/>
    <lineage>
        <taxon>Bacteria</taxon>
        <taxon>Pseudomonadati</taxon>
        <taxon>Pseudomonadota</taxon>
        <taxon>Gammaproteobacteria</taxon>
        <taxon>Alteromonadales</taxon>
        <taxon>Pseudoalteromonadaceae</taxon>
        <taxon>Pseudoalteromonas</taxon>
    </lineage>
</organism>
<dbReference type="KEGG" id="pphe:PP2015_3331"/>
<dbReference type="PATRIC" id="fig|161398.10.peg.3395"/>
<dbReference type="Proteomes" id="UP000061457">
    <property type="component" value="Chromosome I"/>
</dbReference>